<evidence type="ECO:0000256" key="1">
    <source>
        <dbReference type="SAM" id="MobiDB-lite"/>
    </source>
</evidence>
<reference evidence="2" key="2">
    <citation type="journal article" date="2014" name="BMC Genomics">
        <title>A genomic perspective to assessing quality of mass-reared SIT flies used in Mediterranean fruit fly (Ceratitis capitata) eradication in California.</title>
        <authorList>
            <person name="Calla B."/>
            <person name="Hall B."/>
            <person name="Hou S."/>
            <person name="Geib S.M."/>
        </authorList>
    </citation>
    <scope>NUCLEOTIDE SEQUENCE</scope>
</reference>
<dbReference type="EMBL" id="GAMC01005678">
    <property type="protein sequence ID" value="JAC00878.1"/>
    <property type="molecule type" value="mRNA"/>
</dbReference>
<reference evidence="2" key="1">
    <citation type="submission" date="2013-07" db="EMBL/GenBank/DDBJ databases">
        <authorList>
            <person name="Geib S."/>
        </authorList>
    </citation>
    <scope>NUCLEOTIDE SEQUENCE</scope>
</reference>
<protein>
    <submittedName>
        <fullName evidence="2">Uncharacterized protein</fullName>
    </submittedName>
</protein>
<feature type="compositionally biased region" description="Acidic residues" evidence="1">
    <location>
        <begin position="15"/>
        <end position="25"/>
    </location>
</feature>
<proteinExistence type="evidence at transcript level"/>
<name>W8BPK9_CERCA</name>
<dbReference type="OrthoDB" id="6594281at2759"/>
<evidence type="ECO:0000313" key="2">
    <source>
        <dbReference type="EMBL" id="JAC00878.1"/>
    </source>
</evidence>
<organism evidence="2">
    <name type="scientific">Ceratitis capitata</name>
    <name type="common">Mediterranean fruit fly</name>
    <name type="synonym">Tephritis capitata</name>
    <dbReference type="NCBI Taxonomy" id="7213"/>
    <lineage>
        <taxon>Eukaryota</taxon>
        <taxon>Metazoa</taxon>
        <taxon>Ecdysozoa</taxon>
        <taxon>Arthropoda</taxon>
        <taxon>Hexapoda</taxon>
        <taxon>Insecta</taxon>
        <taxon>Pterygota</taxon>
        <taxon>Neoptera</taxon>
        <taxon>Endopterygota</taxon>
        <taxon>Diptera</taxon>
        <taxon>Brachycera</taxon>
        <taxon>Muscomorpha</taxon>
        <taxon>Tephritoidea</taxon>
        <taxon>Tephritidae</taxon>
        <taxon>Ceratitis</taxon>
        <taxon>Ceratitis</taxon>
    </lineage>
</organism>
<sequence>MALRNTNNLHKNDNEWNDNIDEPNETEGHNNPDENTSCDIFVVLTDMVRNHYCNYLEKQLLENICAWRANAAQNNESAKFDLELELVEKATLKKCCRHLEDKAIKACMHARRYQRSMLKIIAEVRRSTQEFRLENELKHFLVTEGNKSMLNNQRQKATQTDVQILRHNADQNSLLIERRSTDVNTPSSLSLQRKIEVFQEQFIQAGDPTSLLSESRPIDTSHGRNASLQHKIEMFQEHLNQATAAKVAATHKVSSSKVLQDFTPINNPLSKNLNEKYCKSFKFDNTFPKVSDMSVKKQKIKSRSPKVTTAVREVRIKRSDVKKTPPPINNITVPVPSDQINNVNPTLLKNVDSNAVEEDDEIALELAQLFSEEKSELEELLGLNSKSEMDDPQVRSVLEEIENASLVHELKQKQSETQQNRDYKPCKQNLSPVNEDHSSNVSKSPIQNCHNNDLTQPLRSTSSQIETTASNLRHSLWPCELYMQRRRLSASLSHLLEEDFRWHDLIKWKFHTLFGEDSDDEFAPCSPSIDLDEILICSCIRRISPWMVKHLMKPMRAGLIANRFLFKKLAKSLAHSIILENQYPNERFIKHAVEEYFCLHQAVVSLEDLIDMPNLRAINDNPGY</sequence>
<feature type="region of interest" description="Disordered" evidence="1">
    <location>
        <begin position="1"/>
        <end position="33"/>
    </location>
</feature>
<accession>W8BPK9</accession>
<dbReference type="AlphaFoldDB" id="W8BPK9"/>